<organism evidence="2 3">
    <name type="scientific">Marinobacter nauticus</name>
    <name type="common">Marinobacter hydrocarbonoclasticus</name>
    <name type="synonym">Marinobacter aquaeolei</name>
    <dbReference type="NCBI Taxonomy" id="2743"/>
    <lineage>
        <taxon>Bacteria</taxon>
        <taxon>Pseudomonadati</taxon>
        <taxon>Pseudomonadota</taxon>
        <taxon>Gammaproteobacteria</taxon>
        <taxon>Pseudomonadales</taxon>
        <taxon>Marinobacteraceae</taxon>
        <taxon>Marinobacter</taxon>
    </lineage>
</organism>
<reference evidence="2 3" key="1">
    <citation type="submission" date="2019-10" db="EMBL/GenBank/DDBJ databases">
        <title>Draft genome sequence of Marinobacter hydrocarbonoclasticus NCT7M from the microbiome of the marine copepod.</title>
        <authorList>
            <person name="Nuttall R."/>
            <person name="Sharma G."/>
            <person name="Moisander P."/>
        </authorList>
    </citation>
    <scope>NUCLEOTIDE SEQUENCE [LARGE SCALE GENOMIC DNA]</scope>
    <source>
        <strain evidence="2 3">NCT7M</strain>
    </source>
</reference>
<evidence type="ECO:0000313" key="2">
    <source>
        <dbReference type="EMBL" id="KAE8546172.1"/>
    </source>
</evidence>
<feature type="compositionally biased region" description="Basic and acidic residues" evidence="1">
    <location>
        <begin position="1"/>
        <end position="11"/>
    </location>
</feature>
<comment type="caution">
    <text evidence="2">The sequence shown here is derived from an EMBL/GenBank/DDBJ whole genome shotgun (WGS) entry which is preliminary data.</text>
</comment>
<feature type="compositionally biased region" description="Polar residues" evidence="1">
    <location>
        <begin position="12"/>
        <end position="25"/>
    </location>
</feature>
<feature type="region of interest" description="Disordered" evidence="1">
    <location>
        <begin position="1"/>
        <end position="38"/>
    </location>
</feature>
<dbReference type="AlphaFoldDB" id="A0A833N9U5"/>
<sequence length="71" mass="8274">MSERMIERDEATQNWLKDSQVNSIRSRIPPKGQLGPEDCQECGNDIPMKRREHGYELCVACAERRERNVGR</sequence>
<protein>
    <recommendedName>
        <fullName evidence="4">DksA C4-type domain-containing protein</fullName>
    </recommendedName>
</protein>
<name>A0A833N9U5_MARNT</name>
<dbReference type="Proteomes" id="UP000469950">
    <property type="component" value="Unassembled WGS sequence"/>
</dbReference>
<gene>
    <name evidence="2" type="ORF">F6453_1418</name>
</gene>
<accession>A0A833N9U5</accession>
<evidence type="ECO:0000256" key="1">
    <source>
        <dbReference type="SAM" id="MobiDB-lite"/>
    </source>
</evidence>
<evidence type="ECO:0000313" key="3">
    <source>
        <dbReference type="Proteomes" id="UP000469950"/>
    </source>
</evidence>
<dbReference type="EMBL" id="WBMP01000005">
    <property type="protein sequence ID" value="KAE8546172.1"/>
    <property type="molecule type" value="Genomic_DNA"/>
</dbReference>
<proteinExistence type="predicted"/>
<evidence type="ECO:0008006" key="4">
    <source>
        <dbReference type="Google" id="ProtNLM"/>
    </source>
</evidence>
<dbReference type="RefSeq" id="WP_153740408.1">
    <property type="nucleotide sequence ID" value="NZ_WBMP01000005.1"/>
</dbReference>